<organism evidence="1 2">
    <name type="scientific">Lecanicillium saksenae</name>
    <dbReference type="NCBI Taxonomy" id="468837"/>
    <lineage>
        <taxon>Eukaryota</taxon>
        <taxon>Fungi</taxon>
        <taxon>Dikarya</taxon>
        <taxon>Ascomycota</taxon>
        <taxon>Pezizomycotina</taxon>
        <taxon>Sordariomycetes</taxon>
        <taxon>Hypocreomycetidae</taxon>
        <taxon>Hypocreales</taxon>
        <taxon>Cordycipitaceae</taxon>
        <taxon>Lecanicillium</taxon>
    </lineage>
</organism>
<keyword evidence="2" id="KW-1185">Reference proteome</keyword>
<reference evidence="1" key="1">
    <citation type="submission" date="2022-07" db="EMBL/GenBank/DDBJ databases">
        <title>Genome Sequence of Lecanicillium saksenae.</title>
        <authorList>
            <person name="Buettner E."/>
        </authorList>
    </citation>
    <scope>NUCLEOTIDE SEQUENCE</scope>
    <source>
        <strain evidence="1">VT-O1</strain>
    </source>
</reference>
<dbReference type="Proteomes" id="UP001148737">
    <property type="component" value="Unassembled WGS sequence"/>
</dbReference>
<evidence type="ECO:0000313" key="2">
    <source>
        <dbReference type="Proteomes" id="UP001148737"/>
    </source>
</evidence>
<dbReference type="EMBL" id="JANAKD010002715">
    <property type="protein sequence ID" value="KAJ3473027.1"/>
    <property type="molecule type" value="Genomic_DNA"/>
</dbReference>
<sequence length="74" mass="7703">MSDKPGPDPKASADFIQFNCLPAGGESLNRWSVGLTREHDFPGAQAMLYGAGVPDEKTMKSAPQVGIATALTGP</sequence>
<comment type="caution">
    <text evidence="1">The sequence shown here is derived from an EMBL/GenBank/DDBJ whole genome shotgun (WGS) entry which is preliminary data.</text>
</comment>
<name>A0ACC1QDC6_9HYPO</name>
<protein>
    <submittedName>
        <fullName evidence="1">Uncharacterized protein</fullName>
    </submittedName>
</protein>
<gene>
    <name evidence="1" type="ORF">NLG97_g10562</name>
</gene>
<proteinExistence type="predicted"/>
<accession>A0ACC1QDC6</accession>
<evidence type="ECO:0000313" key="1">
    <source>
        <dbReference type="EMBL" id="KAJ3473027.1"/>
    </source>
</evidence>